<evidence type="ECO:0000313" key="3">
    <source>
        <dbReference type="EMBL" id="CUP12581.1"/>
    </source>
</evidence>
<dbReference type="InterPro" id="IPR005183">
    <property type="entry name" value="DUF305_CopM-like"/>
</dbReference>
<organism evidence="3 4">
    <name type="scientific">Clostridium disporicum</name>
    <dbReference type="NCBI Taxonomy" id="84024"/>
    <lineage>
        <taxon>Bacteria</taxon>
        <taxon>Bacillati</taxon>
        <taxon>Bacillota</taxon>
        <taxon>Clostridia</taxon>
        <taxon>Eubacteriales</taxon>
        <taxon>Clostridiaceae</taxon>
        <taxon>Clostridium</taxon>
    </lineage>
</organism>
<evidence type="ECO:0000259" key="2">
    <source>
        <dbReference type="Pfam" id="PF03713"/>
    </source>
</evidence>
<feature type="chain" id="PRO_5008026341" evidence="1">
    <location>
        <begin position="22"/>
        <end position="216"/>
    </location>
</feature>
<gene>
    <name evidence="3" type="ORF">ERS852471_03044</name>
</gene>
<evidence type="ECO:0000313" key="4">
    <source>
        <dbReference type="Proteomes" id="UP000095594"/>
    </source>
</evidence>
<reference evidence="3 4" key="1">
    <citation type="submission" date="2015-09" db="EMBL/GenBank/DDBJ databases">
        <authorList>
            <consortium name="Pathogen Informatics"/>
        </authorList>
    </citation>
    <scope>NUCLEOTIDE SEQUENCE [LARGE SCALE GENOMIC DNA]</scope>
    <source>
        <strain evidence="3 4">2789STDY5834856</strain>
    </source>
</reference>
<sequence length="216" mass="25151">MKKYLLVLLLFTSFMVKPVYALEKTEVNNGYVMEESKYSEFDNESERIIKRMEKTMQVLPITENIDYNFINEMIALHTEEIQLSTIIQGYTDNPEVLEYANDLLSAENGELREMRIIKKDLAKDMNKPTKGNEAYVKEFNSLLKGRFNNLYAYERYEDPAKNYLNIMNLNNEADIALANTYLKYSDNEVVKKVAENIINVKKEQISKAKELLAGIK</sequence>
<accession>A0A174KP31</accession>
<name>A0A174KP31_9CLOT</name>
<dbReference type="EMBL" id="CYZX01000027">
    <property type="protein sequence ID" value="CUP12581.1"/>
    <property type="molecule type" value="Genomic_DNA"/>
</dbReference>
<feature type="signal peptide" evidence="1">
    <location>
        <begin position="1"/>
        <end position="21"/>
    </location>
</feature>
<dbReference type="AlphaFoldDB" id="A0A174KP31"/>
<dbReference type="Gene3D" id="1.20.1260.10">
    <property type="match status" value="1"/>
</dbReference>
<dbReference type="RefSeq" id="WP_055268033.1">
    <property type="nucleotide sequence ID" value="NZ_CABIXQ010000027.1"/>
</dbReference>
<dbReference type="Pfam" id="PF03713">
    <property type="entry name" value="DUF305"/>
    <property type="match status" value="1"/>
</dbReference>
<dbReference type="InterPro" id="IPR012347">
    <property type="entry name" value="Ferritin-like"/>
</dbReference>
<dbReference type="Proteomes" id="UP000095594">
    <property type="component" value="Unassembled WGS sequence"/>
</dbReference>
<proteinExistence type="predicted"/>
<evidence type="ECO:0000256" key="1">
    <source>
        <dbReference type="SAM" id="SignalP"/>
    </source>
</evidence>
<feature type="domain" description="DUF305" evidence="2">
    <location>
        <begin position="66"/>
        <end position="211"/>
    </location>
</feature>
<protein>
    <submittedName>
        <fullName evidence="3">Uncharacterized protein conserved in bacteria</fullName>
    </submittedName>
</protein>
<keyword evidence="1" id="KW-0732">Signal</keyword>